<sequence length="136" mass="14929">MTSLLSDPRVQIKVSSVLNRDTAQFGKQHLTDGDAQTCWNSDAGKPQRIVLDFGRAVHVHALTLTFQGGFVGHPCHITPNWTVYPEDTNAPQAFAAPDGVKTVPRTRMQLVFADSTDFYGRVTVYQLDVVGIEAAE</sequence>
<dbReference type="STRING" id="578462.A0A0L0SLN5"/>
<dbReference type="OrthoDB" id="10052260at2759"/>
<gene>
    <name evidence="2" type="ORF">AMAG_08505</name>
</gene>
<evidence type="ECO:0000313" key="3">
    <source>
        <dbReference type="Proteomes" id="UP000054350"/>
    </source>
</evidence>
<keyword evidence="3" id="KW-1185">Reference proteome</keyword>
<dbReference type="InterPro" id="IPR008979">
    <property type="entry name" value="Galactose-bd-like_sf"/>
</dbReference>
<dbReference type="PROSITE" id="PS50022">
    <property type="entry name" value="FA58C_3"/>
    <property type="match status" value="1"/>
</dbReference>
<evidence type="ECO:0000259" key="1">
    <source>
        <dbReference type="PROSITE" id="PS50022"/>
    </source>
</evidence>
<dbReference type="eggNOG" id="ENOG502RZAY">
    <property type="taxonomic scope" value="Eukaryota"/>
</dbReference>
<organism evidence="2 3">
    <name type="scientific">Allomyces macrogynus (strain ATCC 38327)</name>
    <name type="common">Allomyces javanicus var. macrogynus</name>
    <dbReference type="NCBI Taxonomy" id="578462"/>
    <lineage>
        <taxon>Eukaryota</taxon>
        <taxon>Fungi</taxon>
        <taxon>Fungi incertae sedis</taxon>
        <taxon>Blastocladiomycota</taxon>
        <taxon>Blastocladiomycetes</taxon>
        <taxon>Blastocladiales</taxon>
        <taxon>Blastocladiaceae</taxon>
        <taxon>Allomyces</taxon>
    </lineage>
</organism>
<dbReference type="AlphaFoldDB" id="A0A0L0SLN5"/>
<reference evidence="2 3" key="1">
    <citation type="submission" date="2009-11" db="EMBL/GenBank/DDBJ databases">
        <title>Annotation of Allomyces macrogynus ATCC 38327.</title>
        <authorList>
            <consortium name="The Broad Institute Genome Sequencing Platform"/>
            <person name="Russ C."/>
            <person name="Cuomo C."/>
            <person name="Burger G."/>
            <person name="Gray M.W."/>
            <person name="Holland P.W.H."/>
            <person name="King N."/>
            <person name="Lang F.B.F."/>
            <person name="Roger A.J."/>
            <person name="Ruiz-Trillo I."/>
            <person name="Young S.K."/>
            <person name="Zeng Q."/>
            <person name="Gargeya S."/>
            <person name="Fitzgerald M."/>
            <person name="Haas B."/>
            <person name="Abouelleil A."/>
            <person name="Alvarado L."/>
            <person name="Arachchi H.M."/>
            <person name="Berlin A."/>
            <person name="Chapman S.B."/>
            <person name="Gearin G."/>
            <person name="Goldberg J."/>
            <person name="Griggs A."/>
            <person name="Gujja S."/>
            <person name="Hansen M."/>
            <person name="Heiman D."/>
            <person name="Howarth C."/>
            <person name="Larimer J."/>
            <person name="Lui A."/>
            <person name="MacDonald P.J.P."/>
            <person name="McCowen C."/>
            <person name="Montmayeur A."/>
            <person name="Murphy C."/>
            <person name="Neiman D."/>
            <person name="Pearson M."/>
            <person name="Priest M."/>
            <person name="Roberts A."/>
            <person name="Saif S."/>
            <person name="Shea T."/>
            <person name="Sisk P."/>
            <person name="Stolte C."/>
            <person name="Sykes S."/>
            <person name="Wortman J."/>
            <person name="Nusbaum C."/>
            <person name="Birren B."/>
        </authorList>
    </citation>
    <scope>NUCLEOTIDE SEQUENCE [LARGE SCALE GENOMIC DNA]</scope>
    <source>
        <strain evidence="2 3">ATCC 38327</strain>
    </source>
</reference>
<dbReference type="OMA" id="FFGRITV"/>
<proteinExistence type="predicted"/>
<dbReference type="VEuPathDB" id="FungiDB:AMAG_08505"/>
<feature type="domain" description="F5/8 type C" evidence="1">
    <location>
        <begin position="1"/>
        <end position="65"/>
    </location>
</feature>
<protein>
    <recommendedName>
        <fullName evidence="1">F5/8 type C domain-containing protein</fullName>
    </recommendedName>
</protein>
<accession>A0A0L0SLN5</accession>
<name>A0A0L0SLN5_ALLM3</name>
<evidence type="ECO:0000313" key="2">
    <source>
        <dbReference type="EMBL" id="KNE63368.1"/>
    </source>
</evidence>
<reference evidence="3" key="2">
    <citation type="submission" date="2009-11" db="EMBL/GenBank/DDBJ databases">
        <title>The Genome Sequence of Allomyces macrogynus strain ATCC 38327.</title>
        <authorList>
            <consortium name="The Broad Institute Genome Sequencing Platform"/>
            <person name="Russ C."/>
            <person name="Cuomo C."/>
            <person name="Shea T."/>
            <person name="Young S.K."/>
            <person name="Zeng Q."/>
            <person name="Koehrsen M."/>
            <person name="Haas B."/>
            <person name="Borodovsky M."/>
            <person name="Guigo R."/>
            <person name="Alvarado L."/>
            <person name="Berlin A."/>
            <person name="Borenstein D."/>
            <person name="Chen Z."/>
            <person name="Engels R."/>
            <person name="Freedman E."/>
            <person name="Gellesch M."/>
            <person name="Goldberg J."/>
            <person name="Griggs A."/>
            <person name="Gujja S."/>
            <person name="Heiman D."/>
            <person name="Hepburn T."/>
            <person name="Howarth C."/>
            <person name="Jen D."/>
            <person name="Larson L."/>
            <person name="Lewis B."/>
            <person name="Mehta T."/>
            <person name="Park D."/>
            <person name="Pearson M."/>
            <person name="Roberts A."/>
            <person name="Saif S."/>
            <person name="Shenoy N."/>
            <person name="Sisk P."/>
            <person name="Stolte C."/>
            <person name="Sykes S."/>
            <person name="Walk T."/>
            <person name="White J."/>
            <person name="Yandava C."/>
            <person name="Burger G."/>
            <person name="Gray M.W."/>
            <person name="Holland P.W.H."/>
            <person name="King N."/>
            <person name="Lang F.B.F."/>
            <person name="Roger A.J."/>
            <person name="Ruiz-Trillo I."/>
            <person name="Lander E."/>
            <person name="Nusbaum C."/>
        </authorList>
    </citation>
    <scope>NUCLEOTIDE SEQUENCE [LARGE SCALE GENOMIC DNA]</scope>
    <source>
        <strain evidence="3">ATCC 38327</strain>
    </source>
</reference>
<dbReference type="SUPFAM" id="SSF49785">
    <property type="entry name" value="Galactose-binding domain-like"/>
    <property type="match status" value="1"/>
</dbReference>
<dbReference type="Proteomes" id="UP000054350">
    <property type="component" value="Unassembled WGS sequence"/>
</dbReference>
<dbReference type="Gene3D" id="2.60.120.260">
    <property type="entry name" value="Galactose-binding domain-like"/>
    <property type="match status" value="1"/>
</dbReference>
<dbReference type="InterPro" id="IPR000421">
    <property type="entry name" value="FA58C"/>
</dbReference>
<dbReference type="EMBL" id="GG745342">
    <property type="protein sequence ID" value="KNE63368.1"/>
    <property type="molecule type" value="Genomic_DNA"/>
</dbReference>